<dbReference type="InterPro" id="IPR011009">
    <property type="entry name" value="Kinase-like_dom_sf"/>
</dbReference>
<dbReference type="Pfam" id="PF01636">
    <property type="entry name" value="APH"/>
    <property type="match status" value="1"/>
</dbReference>
<gene>
    <name evidence="9" type="ORF">ACFYXQ_09780</name>
</gene>
<dbReference type="Proteomes" id="UP001601992">
    <property type="component" value="Unassembled WGS sequence"/>
</dbReference>
<dbReference type="PANTHER" id="PTHR21310:SF41">
    <property type="entry name" value="3'-PHOSPHOTRANSFERASE, PUTATIVE-RELATED"/>
    <property type="match status" value="1"/>
</dbReference>
<dbReference type="EMBL" id="JBIAQY010000003">
    <property type="protein sequence ID" value="MFF3568054.1"/>
    <property type="molecule type" value="Genomic_DNA"/>
</dbReference>
<dbReference type="RefSeq" id="WP_387403216.1">
    <property type="nucleotide sequence ID" value="NZ_JBIAQY010000003.1"/>
</dbReference>
<keyword evidence="4 7" id="KW-0418">Kinase</keyword>
<sequence>MMPAAGPPHSDVPEPAAIARVAGDRPRRCVWRNELGGLTFDVAETAGAERLFVKWSPRDVAPDLAAEADRLRWAINYTPVPHVLDLGSDDEGSWLVTAARPGVSAVDARWLADPETAVRALGSGLRELHDALPVRSCPFSWTAPERLAEVRRRAASGRIDPTTWSSDHQVLDVPAAVRLLSDIPAADREVVCHGDPCAPNTLIGEDGRWTAHVDLGTLGVADRWADLAVATWSLNWNYGPGWEPAFFDAYGCDPDATRMAYYRLLWDLGP</sequence>
<evidence type="ECO:0000256" key="7">
    <source>
        <dbReference type="PIRNR" id="PIRNR000706"/>
    </source>
</evidence>
<organism evidence="9 10">
    <name type="scientific">Nocardia jiangxiensis</name>
    <dbReference type="NCBI Taxonomy" id="282685"/>
    <lineage>
        <taxon>Bacteria</taxon>
        <taxon>Bacillati</taxon>
        <taxon>Actinomycetota</taxon>
        <taxon>Actinomycetes</taxon>
        <taxon>Mycobacteriales</taxon>
        <taxon>Nocardiaceae</taxon>
        <taxon>Nocardia</taxon>
    </lineage>
</organism>
<accession>A0ABW6RYL1</accession>
<name>A0ABW6RYL1_9NOCA</name>
<dbReference type="InterPro" id="IPR002575">
    <property type="entry name" value="Aminoglycoside_PTrfase"/>
</dbReference>
<evidence type="ECO:0000256" key="2">
    <source>
        <dbReference type="ARBA" id="ARBA00022679"/>
    </source>
</evidence>
<keyword evidence="2 7" id="KW-0808">Transferase</keyword>
<keyword evidence="3 7" id="KW-0547">Nucleotide-binding</keyword>
<dbReference type="CDD" id="cd05150">
    <property type="entry name" value="APH"/>
    <property type="match status" value="1"/>
</dbReference>
<evidence type="ECO:0000256" key="3">
    <source>
        <dbReference type="ARBA" id="ARBA00022741"/>
    </source>
</evidence>
<dbReference type="InterPro" id="IPR051678">
    <property type="entry name" value="AGP_Transferase"/>
</dbReference>
<dbReference type="PIRSF" id="PIRSF000706">
    <property type="entry name" value="Kanamycin_kin"/>
    <property type="match status" value="1"/>
</dbReference>
<feature type="domain" description="Aminoglycoside phosphotransferase" evidence="8">
    <location>
        <begin position="42"/>
        <end position="260"/>
    </location>
</feature>
<proteinExistence type="inferred from homology"/>
<evidence type="ECO:0000256" key="4">
    <source>
        <dbReference type="ARBA" id="ARBA00022777"/>
    </source>
</evidence>
<evidence type="ECO:0000313" key="10">
    <source>
        <dbReference type="Proteomes" id="UP001601992"/>
    </source>
</evidence>
<keyword evidence="10" id="KW-1185">Reference proteome</keyword>
<evidence type="ECO:0000259" key="8">
    <source>
        <dbReference type="Pfam" id="PF01636"/>
    </source>
</evidence>
<reference evidence="9 10" key="1">
    <citation type="submission" date="2024-10" db="EMBL/GenBank/DDBJ databases">
        <title>The Natural Products Discovery Center: Release of the First 8490 Sequenced Strains for Exploring Actinobacteria Biosynthetic Diversity.</title>
        <authorList>
            <person name="Kalkreuter E."/>
            <person name="Kautsar S.A."/>
            <person name="Yang D."/>
            <person name="Bader C.D."/>
            <person name="Teijaro C.N."/>
            <person name="Fluegel L."/>
            <person name="Davis C.M."/>
            <person name="Simpson J.R."/>
            <person name="Lauterbach L."/>
            <person name="Steele A.D."/>
            <person name="Gui C."/>
            <person name="Meng S."/>
            <person name="Li G."/>
            <person name="Viehrig K."/>
            <person name="Ye F."/>
            <person name="Su P."/>
            <person name="Kiefer A.F."/>
            <person name="Nichols A."/>
            <person name="Cepeda A.J."/>
            <person name="Yan W."/>
            <person name="Fan B."/>
            <person name="Jiang Y."/>
            <person name="Adhikari A."/>
            <person name="Zheng C.-J."/>
            <person name="Schuster L."/>
            <person name="Cowan T.M."/>
            <person name="Smanski M.J."/>
            <person name="Chevrette M.G."/>
            <person name="De Carvalho L.P.S."/>
            <person name="Shen B."/>
        </authorList>
    </citation>
    <scope>NUCLEOTIDE SEQUENCE [LARGE SCALE GENOMIC DNA]</scope>
    <source>
        <strain evidence="9 10">NPDC002593</strain>
    </source>
</reference>
<keyword evidence="5 7" id="KW-0067">ATP-binding</keyword>
<comment type="caution">
    <text evidence="9">The sequence shown here is derived from an EMBL/GenBank/DDBJ whole genome shotgun (WGS) entry which is preliminary data.</text>
</comment>
<comment type="similarity">
    <text evidence="1 7">Belongs to the aminoglycoside phosphotransferase family.</text>
</comment>
<evidence type="ECO:0000256" key="5">
    <source>
        <dbReference type="ARBA" id="ARBA00022840"/>
    </source>
</evidence>
<keyword evidence="6 7" id="KW-0046">Antibiotic resistance</keyword>
<dbReference type="SUPFAM" id="SSF56112">
    <property type="entry name" value="Protein kinase-like (PK-like)"/>
    <property type="match status" value="1"/>
</dbReference>
<dbReference type="Gene3D" id="3.90.1200.10">
    <property type="match status" value="1"/>
</dbReference>
<dbReference type="PANTHER" id="PTHR21310">
    <property type="entry name" value="AMINOGLYCOSIDE PHOSPHOTRANSFERASE-RELATED-RELATED"/>
    <property type="match status" value="1"/>
</dbReference>
<protein>
    <submittedName>
        <fullName evidence="9">Aminoglycoside 3'-phosphotransferase</fullName>
    </submittedName>
</protein>
<dbReference type="Gene3D" id="3.30.200.20">
    <property type="entry name" value="Phosphorylase Kinase, domain 1"/>
    <property type="match status" value="1"/>
</dbReference>
<dbReference type="InterPro" id="IPR024165">
    <property type="entry name" value="Kan/Strep_kinase"/>
</dbReference>
<evidence type="ECO:0000313" key="9">
    <source>
        <dbReference type="EMBL" id="MFF3568054.1"/>
    </source>
</evidence>
<evidence type="ECO:0000256" key="1">
    <source>
        <dbReference type="ARBA" id="ARBA00006219"/>
    </source>
</evidence>
<evidence type="ECO:0000256" key="6">
    <source>
        <dbReference type="ARBA" id="ARBA00023251"/>
    </source>
</evidence>